<evidence type="ECO:0008006" key="4">
    <source>
        <dbReference type="Google" id="ProtNLM"/>
    </source>
</evidence>
<protein>
    <recommendedName>
        <fullName evidence="4">Tyr recombinase domain-containing protein</fullName>
    </recommendedName>
</protein>
<dbReference type="InterPro" id="IPR013762">
    <property type="entry name" value="Integrase-like_cat_sf"/>
</dbReference>
<sequence>MRAIIARKGFRKVGGGRNSSLRTQKTKTLVELLIMRPLKASIDATKTGNVAILITESGKPLASGASFGNWVAKQVKEAGLPDTYRAHGLRKTGATIAAEEAQARTS</sequence>
<gene>
    <name evidence="2" type="ORF">MKJ03_13125</name>
</gene>
<dbReference type="SUPFAM" id="SSF56349">
    <property type="entry name" value="DNA breaking-rejoining enzymes"/>
    <property type="match status" value="1"/>
</dbReference>
<evidence type="ECO:0000313" key="3">
    <source>
        <dbReference type="Proteomes" id="UP001522662"/>
    </source>
</evidence>
<dbReference type="Gene3D" id="1.10.443.10">
    <property type="entry name" value="Intergrase catalytic core"/>
    <property type="match status" value="1"/>
</dbReference>
<proteinExistence type="predicted"/>
<dbReference type="Proteomes" id="UP001522662">
    <property type="component" value="Unassembled WGS sequence"/>
</dbReference>
<accession>A0ABT0D1L2</accession>
<reference evidence="2 3" key="1">
    <citation type="submission" date="2022-03" db="EMBL/GenBank/DDBJ databases">
        <title>Rhizobium SSM4.3 sp. nov., isolated from Sediment (Gouqi Island).</title>
        <authorList>
            <person name="Chen G."/>
        </authorList>
    </citation>
    <scope>NUCLEOTIDE SEQUENCE [LARGE SCALE GENOMIC DNA]</scope>
    <source>
        <strain evidence="2 3">SSM4.3</strain>
    </source>
</reference>
<dbReference type="RefSeq" id="WP_245136941.1">
    <property type="nucleotide sequence ID" value="NZ_CP128477.1"/>
</dbReference>
<keyword evidence="1" id="KW-0233">DNA recombination</keyword>
<comment type="caution">
    <text evidence="2">The sequence shown here is derived from an EMBL/GenBank/DDBJ whole genome shotgun (WGS) entry which is preliminary data.</text>
</comment>
<name>A0ABT0D1L2_9HYPH</name>
<dbReference type="InterPro" id="IPR011010">
    <property type="entry name" value="DNA_brk_join_enz"/>
</dbReference>
<evidence type="ECO:0000313" key="2">
    <source>
        <dbReference type="EMBL" id="MCJ8239277.1"/>
    </source>
</evidence>
<keyword evidence="3" id="KW-1185">Reference proteome</keyword>
<organism evidence="2 3">
    <name type="scientific">Peteryoungia algae</name>
    <dbReference type="NCBI Taxonomy" id="2919917"/>
    <lineage>
        <taxon>Bacteria</taxon>
        <taxon>Pseudomonadati</taxon>
        <taxon>Pseudomonadota</taxon>
        <taxon>Alphaproteobacteria</taxon>
        <taxon>Hyphomicrobiales</taxon>
        <taxon>Rhizobiaceae</taxon>
        <taxon>Peteryoungia</taxon>
    </lineage>
</organism>
<dbReference type="EMBL" id="JALAYX010000003">
    <property type="protein sequence ID" value="MCJ8239277.1"/>
    <property type="molecule type" value="Genomic_DNA"/>
</dbReference>
<evidence type="ECO:0000256" key="1">
    <source>
        <dbReference type="ARBA" id="ARBA00023172"/>
    </source>
</evidence>